<organism evidence="1 2">
    <name type="scientific">Bifidobacterium breve DSM 20213 = JCM 1192</name>
    <dbReference type="NCBI Taxonomy" id="518634"/>
    <lineage>
        <taxon>Bacteria</taxon>
        <taxon>Bacillati</taxon>
        <taxon>Actinomycetota</taxon>
        <taxon>Actinomycetes</taxon>
        <taxon>Bifidobacteriales</taxon>
        <taxon>Bifidobacteriaceae</taxon>
        <taxon>Bifidobacterium</taxon>
    </lineage>
</organism>
<dbReference type="AlphaFoldDB" id="D4BML3"/>
<keyword evidence="2" id="KW-1185">Reference proteome</keyword>
<gene>
    <name evidence="1" type="ORF">BIFBRE_03310</name>
</gene>
<reference evidence="1 2" key="1">
    <citation type="submission" date="2010-02" db="EMBL/GenBank/DDBJ databases">
        <authorList>
            <person name="Weinstock G."/>
            <person name="Sodergren E."/>
            <person name="Clifton S."/>
            <person name="Fulton L."/>
            <person name="Fulton B."/>
            <person name="Courtney L."/>
            <person name="Fronick C."/>
            <person name="Harrison M."/>
            <person name="Strong C."/>
            <person name="Farmer C."/>
            <person name="Delahaunty K."/>
            <person name="Markovic C."/>
            <person name="Hall O."/>
            <person name="Minx P."/>
            <person name="Tomlinson C."/>
            <person name="Mitreva M."/>
            <person name="Nelson J."/>
            <person name="Hou S."/>
            <person name="Wollam A."/>
            <person name="Pepin K.H."/>
            <person name="Johnson M."/>
            <person name="Bhonagiri V."/>
            <person name="Zhang X."/>
            <person name="Suruliraj S."/>
            <person name="Warren W."/>
            <person name="Chinwalla A."/>
            <person name="Mardis E.R."/>
            <person name="Wilson R.K."/>
        </authorList>
    </citation>
    <scope>NUCLEOTIDE SEQUENCE [LARGE SCALE GENOMIC DNA]</scope>
    <source>
        <strain evidence="1 2">DSM 20213</strain>
    </source>
</reference>
<sequence length="50" mass="5518">MEEAPRRSSSIFVGKHLPIPPRGTTAHLGGDFTVSIDVTIWTYLLKLPLV</sequence>
<comment type="caution">
    <text evidence="1">The sequence shown here is derived from an EMBL/GenBank/DDBJ whole genome shotgun (WGS) entry which is preliminary data.</text>
</comment>
<evidence type="ECO:0000313" key="2">
    <source>
        <dbReference type="Proteomes" id="UP000003191"/>
    </source>
</evidence>
<name>D4BML3_BIFBR</name>
<dbReference type="EMBL" id="ACCG02000005">
    <property type="protein sequence ID" value="EFE90032.1"/>
    <property type="molecule type" value="Genomic_DNA"/>
</dbReference>
<dbReference type="HOGENOM" id="CLU_3115054_0_0_11"/>
<proteinExistence type="predicted"/>
<evidence type="ECO:0000313" key="1">
    <source>
        <dbReference type="EMBL" id="EFE90032.1"/>
    </source>
</evidence>
<dbReference type="Proteomes" id="UP000003191">
    <property type="component" value="Unassembled WGS sequence"/>
</dbReference>
<protein>
    <submittedName>
        <fullName evidence="1">Uncharacterized protein</fullName>
    </submittedName>
</protein>
<accession>D4BML3</accession>